<dbReference type="RefSeq" id="XP_015201891.1">
    <property type="nucleotide sequence ID" value="XM_015346405.2"/>
</dbReference>
<organism evidence="3 4">
    <name type="scientific">Lepisosteus oculatus</name>
    <name type="common">Spotted gar</name>
    <dbReference type="NCBI Taxonomy" id="7918"/>
    <lineage>
        <taxon>Eukaryota</taxon>
        <taxon>Metazoa</taxon>
        <taxon>Chordata</taxon>
        <taxon>Craniata</taxon>
        <taxon>Vertebrata</taxon>
        <taxon>Euteleostomi</taxon>
        <taxon>Actinopterygii</taxon>
        <taxon>Neopterygii</taxon>
        <taxon>Holostei</taxon>
        <taxon>Semionotiformes</taxon>
        <taxon>Lepisosteidae</taxon>
        <taxon>Lepisosteus</taxon>
    </lineage>
</organism>
<dbReference type="InParanoid" id="W5MCT2"/>
<dbReference type="HOGENOM" id="CLU_070683_2_0_1"/>
<proteinExistence type="predicted"/>
<dbReference type="PANTHER" id="PTHR48051">
    <property type="match status" value="1"/>
</dbReference>
<dbReference type="OMA" id="MADAVYM"/>
<protein>
    <submittedName>
        <fullName evidence="3">Leucine rich repeat containing 20</fullName>
    </submittedName>
</protein>
<evidence type="ECO:0000256" key="1">
    <source>
        <dbReference type="ARBA" id="ARBA00022614"/>
    </source>
</evidence>
<keyword evidence="1" id="KW-0433">Leucine-rich repeat</keyword>
<dbReference type="InterPro" id="IPR003591">
    <property type="entry name" value="Leu-rich_rpt_typical-subtyp"/>
</dbReference>
<keyword evidence="4" id="KW-1185">Reference proteome</keyword>
<dbReference type="InterPro" id="IPR001611">
    <property type="entry name" value="Leu-rich_rpt"/>
</dbReference>
<dbReference type="Ensembl" id="ENSLOCT00000006199.1">
    <property type="protein sequence ID" value="ENSLOCP00000006191.1"/>
    <property type="gene ID" value="ENSLOCG00000005145.1"/>
</dbReference>
<dbReference type="GeneID" id="102694934"/>
<dbReference type="Pfam" id="PF13855">
    <property type="entry name" value="LRR_8"/>
    <property type="match status" value="1"/>
</dbReference>
<dbReference type="EMBL" id="AHAT01025167">
    <property type="status" value="NOT_ANNOTATED_CDS"/>
    <property type="molecule type" value="Genomic_DNA"/>
</dbReference>
<dbReference type="Bgee" id="ENSLOCG00000005145">
    <property type="expression patterns" value="Expressed in ovary and 13 other cell types or tissues"/>
</dbReference>
<dbReference type="SMART" id="SM00369">
    <property type="entry name" value="LRR_TYP"/>
    <property type="match status" value="3"/>
</dbReference>
<dbReference type="SUPFAM" id="SSF52058">
    <property type="entry name" value="L domain-like"/>
    <property type="match status" value="1"/>
</dbReference>
<dbReference type="InterPro" id="IPR032675">
    <property type="entry name" value="LRR_dom_sf"/>
</dbReference>
<evidence type="ECO:0000256" key="2">
    <source>
        <dbReference type="ARBA" id="ARBA00022737"/>
    </source>
</evidence>
<dbReference type="InterPro" id="IPR050216">
    <property type="entry name" value="LRR_domain-containing"/>
</dbReference>
<sequence>MRPANQSAVRMGEAVANVARRVNETVELGKDTLDLSECKLISFPEGIYKLLRTVTENIHVISLANNEMKAINSKFITTFSQLRELNLEGNKLTQLPEATGSMENLTSINLARNKFSVFPEELTDIKTLKKINLEGNEITELPVEKLSAMPALQSLNMKSNPLDKEVLSGFSPSVKFELLTTVVESDNAI</sequence>
<reference evidence="3" key="3">
    <citation type="submission" date="2025-09" db="UniProtKB">
        <authorList>
            <consortium name="Ensembl"/>
        </authorList>
    </citation>
    <scope>IDENTIFICATION</scope>
</reference>
<dbReference type="STRING" id="7918.ENSLOCP00000006191"/>
<accession>W5MCT2</accession>
<reference evidence="4" key="1">
    <citation type="submission" date="2011-12" db="EMBL/GenBank/DDBJ databases">
        <title>The Draft Genome of Lepisosteus oculatus.</title>
        <authorList>
            <consortium name="The Broad Institute Genome Assembly &amp; Analysis Group"/>
            <consortium name="Computational R&amp;D Group"/>
            <consortium name="and Sequencing Platform"/>
            <person name="Di Palma F."/>
            <person name="Alfoldi J."/>
            <person name="Johnson J."/>
            <person name="Berlin A."/>
            <person name="Gnerre S."/>
            <person name="Jaffe D."/>
            <person name="MacCallum I."/>
            <person name="Young S."/>
            <person name="Walker B.J."/>
            <person name="Lander E.S."/>
            <person name="Lindblad-Toh K."/>
        </authorList>
    </citation>
    <scope>NUCLEOTIDE SEQUENCE [LARGE SCALE GENOMIC DNA]</scope>
</reference>
<evidence type="ECO:0000313" key="4">
    <source>
        <dbReference type="Proteomes" id="UP000018468"/>
    </source>
</evidence>
<dbReference type="Proteomes" id="UP000018468">
    <property type="component" value="Linkage group LG5"/>
</dbReference>
<dbReference type="EMBL" id="AHAT01025166">
    <property type="status" value="NOT_ANNOTATED_CDS"/>
    <property type="molecule type" value="Genomic_DNA"/>
</dbReference>
<dbReference type="CTD" id="55222"/>
<dbReference type="GeneTree" id="ENSGT00730000111199"/>
<dbReference type="PROSITE" id="PS51450">
    <property type="entry name" value="LRR"/>
    <property type="match status" value="1"/>
</dbReference>
<dbReference type="AlphaFoldDB" id="W5MCT2"/>
<dbReference type="PANTHER" id="PTHR48051:SF1">
    <property type="entry name" value="RAS SUPPRESSOR PROTEIN 1"/>
    <property type="match status" value="1"/>
</dbReference>
<dbReference type="OrthoDB" id="1060944at2759"/>
<reference evidence="3" key="2">
    <citation type="submission" date="2025-08" db="UniProtKB">
        <authorList>
            <consortium name="Ensembl"/>
        </authorList>
    </citation>
    <scope>IDENTIFICATION</scope>
</reference>
<dbReference type="Gene3D" id="3.80.10.10">
    <property type="entry name" value="Ribonuclease Inhibitor"/>
    <property type="match status" value="1"/>
</dbReference>
<evidence type="ECO:0000313" key="3">
    <source>
        <dbReference type="Ensembl" id="ENSLOCP00000006191.1"/>
    </source>
</evidence>
<name>W5MCT2_LEPOC</name>
<keyword evidence="2" id="KW-0677">Repeat</keyword>
<dbReference type="eggNOG" id="KOG4579">
    <property type="taxonomic scope" value="Eukaryota"/>
</dbReference>